<evidence type="ECO:0000313" key="4">
    <source>
        <dbReference type="Proteomes" id="UP000054282"/>
    </source>
</evidence>
<organism evidence="3 4">
    <name type="scientific">Plasmodium falciparum (isolate Dd2)</name>
    <dbReference type="NCBI Taxonomy" id="57267"/>
    <lineage>
        <taxon>Eukaryota</taxon>
        <taxon>Sar</taxon>
        <taxon>Alveolata</taxon>
        <taxon>Apicomplexa</taxon>
        <taxon>Aconoidasida</taxon>
        <taxon>Haemosporida</taxon>
        <taxon>Plasmodiidae</taxon>
        <taxon>Plasmodium</taxon>
        <taxon>Plasmodium (Laverania)</taxon>
    </lineage>
</organism>
<dbReference type="PANTHER" id="PTHR35378">
    <property type="entry name" value="UNNAMED PRODUCT"/>
    <property type="match status" value="1"/>
</dbReference>
<evidence type="ECO:0000256" key="1">
    <source>
        <dbReference type="SAM" id="MobiDB-lite"/>
    </source>
</evidence>
<reference evidence="4" key="1">
    <citation type="submission" date="2006-09" db="EMBL/GenBank/DDBJ databases">
        <title>Annotation of Plasmodium falciparum Dd2.</title>
        <authorList>
            <consortium name="The Broad Institute Genome Sequencing Platform"/>
            <person name="Volkman S.K."/>
            <person name="Neafsey D.E."/>
            <person name="Dash A.P."/>
            <person name="Chitnis C.E."/>
            <person name="Hartl D.L."/>
            <person name="Young S.K."/>
            <person name="Zeng Q."/>
            <person name="Koehrsen M."/>
            <person name="Alvarado L."/>
            <person name="Berlin A."/>
            <person name="Borenstein D."/>
            <person name="Chapman S.B."/>
            <person name="Chen Z."/>
            <person name="Engels R."/>
            <person name="Freedman E."/>
            <person name="Gellesch M."/>
            <person name="Goldberg J."/>
            <person name="Griggs A."/>
            <person name="Gujja S."/>
            <person name="Heilman E.R."/>
            <person name="Heiman D.I."/>
            <person name="Howarth C."/>
            <person name="Jen D."/>
            <person name="Larson L."/>
            <person name="Mehta T."/>
            <person name="Neiman D."/>
            <person name="Park D."/>
            <person name="Pearson M."/>
            <person name="Roberts A."/>
            <person name="Saif S."/>
            <person name="Shea T."/>
            <person name="Shenoy N."/>
            <person name="Sisk P."/>
            <person name="Stolte C."/>
            <person name="Sykes S."/>
            <person name="Walk T."/>
            <person name="White J."/>
            <person name="Yandava C."/>
            <person name="Haas B."/>
            <person name="Henn M.R."/>
            <person name="Nusbaum C."/>
            <person name="Birren B."/>
        </authorList>
    </citation>
    <scope>NUCLEOTIDE SEQUENCE [LARGE SCALE GENOMIC DNA]</scope>
</reference>
<gene>
    <name evidence="3" type="ORF">PFDG_01898</name>
</gene>
<dbReference type="OrthoDB" id="377340at2759"/>
<feature type="compositionally biased region" description="Polar residues" evidence="1">
    <location>
        <begin position="411"/>
        <end position="424"/>
    </location>
</feature>
<feature type="compositionally biased region" description="Polar residues" evidence="1">
    <location>
        <begin position="363"/>
        <end position="403"/>
    </location>
</feature>
<evidence type="ECO:0000313" key="3">
    <source>
        <dbReference type="EMBL" id="KOB88367.1"/>
    </source>
</evidence>
<dbReference type="Proteomes" id="UP000054282">
    <property type="component" value="Unassembled WGS sequence"/>
</dbReference>
<keyword evidence="2" id="KW-1133">Transmembrane helix</keyword>
<proteinExistence type="predicted"/>
<accession>A0A0L7M670</accession>
<feature type="compositionally biased region" description="Basic and acidic residues" evidence="1">
    <location>
        <begin position="792"/>
        <end position="803"/>
    </location>
</feature>
<feature type="compositionally biased region" description="Basic residues" evidence="1">
    <location>
        <begin position="769"/>
        <end position="791"/>
    </location>
</feature>
<dbReference type="KEGG" id="pfd:PFDG_01898"/>
<dbReference type="OMA" id="RHFKYHY"/>
<feature type="compositionally biased region" description="Polar residues" evidence="1">
    <location>
        <begin position="431"/>
        <end position="456"/>
    </location>
</feature>
<dbReference type="EMBL" id="GG701626">
    <property type="protein sequence ID" value="KOB88367.1"/>
    <property type="molecule type" value="Genomic_DNA"/>
</dbReference>
<dbReference type="AlphaFoldDB" id="A0A0L7M670"/>
<reference evidence="4" key="2">
    <citation type="submission" date="2006-09" db="EMBL/GenBank/DDBJ databases">
        <title>The genome sequence of Plasmodium falciparum Dd2.</title>
        <authorList>
            <consortium name="The Broad Institute Genome Sequencing Platform"/>
            <person name="Birren B."/>
            <person name="Lander E."/>
            <person name="Galagan J."/>
            <person name="Nusbaum C."/>
            <person name="Devon K."/>
            <person name="Henn M."/>
            <person name="Jaffe D."/>
            <person name="Butler J."/>
            <person name="Alvarez P."/>
            <person name="Gnerre S."/>
            <person name="Grabherr M."/>
            <person name="Kleber M."/>
            <person name="Mauceli E."/>
            <person name="Brockman W."/>
            <person name="MacCallum I.A."/>
            <person name="Rounsley S."/>
            <person name="Young S."/>
            <person name="LaButti K."/>
            <person name="Pushparaj V."/>
            <person name="DeCaprio D."/>
            <person name="Crawford M."/>
            <person name="Koehrsen M."/>
            <person name="Engels R."/>
            <person name="Montgomery P."/>
            <person name="Pearson M."/>
            <person name="Howarth C."/>
            <person name="Larson L."/>
            <person name="Luoma S."/>
            <person name="White J."/>
            <person name="Kodira C."/>
            <person name="Zeng Q."/>
            <person name="O'Leary S."/>
            <person name="Yandava C."/>
            <person name="Alvarado L."/>
            <person name="Wirth D."/>
            <person name="Volkman S."/>
            <person name="Hartl D."/>
        </authorList>
    </citation>
    <scope>NUCLEOTIDE SEQUENCE [LARGE SCALE GENOMIC DNA]</scope>
</reference>
<keyword evidence="2" id="KW-0812">Transmembrane</keyword>
<dbReference type="CDD" id="cd12813">
    <property type="entry name" value="LbR-like"/>
    <property type="match status" value="1"/>
</dbReference>
<dbReference type="PANTHER" id="PTHR35378:SF3">
    <property type="match status" value="1"/>
</dbReference>
<feature type="transmembrane region" description="Helical" evidence="2">
    <location>
        <begin position="673"/>
        <end position="699"/>
    </location>
</feature>
<evidence type="ECO:0000256" key="2">
    <source>
        <dbReference type="SAM" id="Phobius"/>
    </source>
</evidence>
<feature type="region of interest" description="Disordered" evidence="1">
    <location>
        <begin position="345"/>
        <end position="466"/>
    </location>
</feature>
<sequence length="803" mass="96254">MNRNMKERNFFTRSFYNNKLSQIFYEDDYDFFRLVFVKFLIKVQYLNKHVHLGDVKESFETIMLSMSMNHQNEMYMKLYEEIKKIGEDKRYKELYEHNNINIEIEKRVGKNRNRITLLSLLPFDYELKTLNCKESYKKIQLLLDILYVSIIISYHSLFNNHERKNMLILMYENTINQWMSLNYLRKIMKYELSLNNDGILMYISLNKKKERTKPKEINIKLNNNKNNELRELNKDVQIMNDIKIIHDDTIKNIENKFKYIINEHIQHLYPNVIGKEKLSFLLNKLMNVYIPPVRVIGYATFNKHNLYTIDENIKINNQFTEEYFNMNKDKVVIQMMIGNNIEGNKETAAQNDDNKNKGNYYNSTRDGYNNPSDGYNNTSDVYNNPSDGYNNPSDGYNNPSDGYNNPRDGYNNPSDGYNNTSDGYNNPRDGYNNTSDGYNNTSDVYNNPSDGYNNTPRQHDNHTYQNNPAHDIHDFHFTIEYMYNIFMNYIFYKDDTFLDNYKYTSFITSKYIFGDKQHNKPKEEKKYEDLSLHIFLRIKKKLKFTFSHLQKFFFKNFAYISSLYDIHFYGGCLKYQDGDMIKVVGHFGEGIDIKLINNVLIKMNIREIIIHIKLSTKKRKAHEQNESYTYITIKQIKKQINNSNIFHVIYTLVDSTKLLPKHINCTTCRNLKYHYIILLITAIVPSLIIFIIFYIIYYWKDKNWSNSKKKICTNHISQTYPCFFHFKTHSNRYIRLSDKKKKKKKKGKKKNPYTRLSKNYNEKKEDKKKIKIKNKMKSKMKNKKKNKKKILNKKENKDIIINN</sequence>
<keyword evidence="2" id="KW-0472">Membrane</keyword>
<feature type="compositionally biased region" description="Basic residues" evidence="1">
    <location>
        <begin position="737"/>
        <end position="752"/>
    </location>
</feature>
<name>A0A0L7M670_PLAF4</name>
<feature type="region of interest" description="Disordered" evidence="1">
    <location>
        <begin position="737"/>
        <end position="803"/>
    </location>
</feature>
<protein>
    <submittedName>
        <fullName evidence="3">Uncharacterized protein</fullName>
    </submittedName>
</protein>